<gene>
    <name evidence="2" type="ORF">PECAL_1P24590</name>
</gene>
<dbReference type="AlphaFoldDB" id="A0A8J2S9N3"/>
<evidence type="ECO:0000313" key="2">
    <source>
        <dbReference type="EMBL" id="CAH0365991.1"/>
    </source>
</evidence>
<name>A0A8J2S9N3_9STRA</name>
<feature type="non-terminal residue" evidence="2">
    <location>
        <position position="239"/>
    </location>
</feature>
<dbReference type="EMBL" id="CAKKNE010000001">
    <property type="protein sequence ID" value="CAH0365991.1"/>
    <property type="molecule type" value="Genomic_DNA"/>
</dbReference>
<comment type="caution">
    <text evidence="2">The sequence shown here is derived from an EMBL/GenBank/DDBJ whole genome shotgun (WGS) entry which is preliminary data.</text>
</comment>
<protein>
    <submittedName>
        <fullName evidence="2">Uncharacterized protein</fullName>
    </submittedName>
</protein>
<reference evidence="2" key="1">
    <citation type="submission" date="2021-11" db="EMBL/GenBank/DDBJ databases">
        <authorList>
            <consortium name="Genoscope - CEA"/>
            <person name="William W."/>
        </authorList>
    </citation>
    <scope>NUCLEOTIDE SEQUENCE</scope>
</reference>
<proteinExistence type="predicted"/>
<keyword evidence="3" id="KW-1185">Reference proteome</keyword>
<feature type="region of interest" description="Disordered" evidence="1">
    <location>
        <begin position="38"/>
        <end position="105"/>
    </location>
</feature>
<sequence>MRRRRSWTSASRRFATQAKHRTSIFDSFLRRRLWRQASNHDGAPPEHRSTRDGGPQVPLSRRARAQYATFGRSPSTRWRRSALPVATARQAAPTARISTSYSGEPVRAASLHTASSASTPRWRLVGARARSVTTGPSPSLSSSGASINSGTVAAALMACSIMRCQRPAAATSWCAGSVGTSRGGGSSGGCFSTDVVEPIVGAAVRTAEPWFLLVLRVVYLHEFAEAARLCSLCCSGAGL</sequence>
<accession>A0A8J2S9N3</accession>
<evidence type="ECO:0000256" key="1">
    <source>
        <dbReference type="SAM" id="MobiDB-lite"/>
    </source>
</evidence>
<dbReference type="Proteomes" id="UP000789595">
    <property type="component" value="Unassembled WGS sequence"/>
</dbReference>
<organism evidence="2 3">
    <name type="scientific">Pelagomonas calceolata</name>
    <dbReference type="NCBI Taxonomy" id="35677"/>
    <lineage>
        <taxon>Eukaryota</taxon>
        <taxon>Sar</taxon>
        <taxon>Stramenopiles</taxon>
        <taxon>Ochrophyta</taxon>
        <taxon>Pelagophyceae</taxon>
        <taxon>Pelagomonadales</taxon>
        <taxon>Pelagomonadaceae</taxon>
        <taxon>Pelagomonas</taxon>
    </lineage>
</organism>
<evidence type="ECO:0000313" key="3">
    <source>
        <dbReference type="Proteomes" id="UP000789595"/>
    </source>
</evidence>